<dbReference type="PANTHER" id="PTHR45655:SF5">
    <property type="entry name" value="SOLUBLE GUANYLATE CYCLASE 89DA-RELATED"/>
    <property type="match status" value="1"/>
</dbReference>
<dbReference type="InterPro" id="IPR011645">
    <property type="entry name" value="HNOB_dom_associated"/>
</dbReference>
<accession>A0AA88YEE6</accession>
<evidence type="ECO:0000256" key="1">
    <source>
        <dbReference type="ARBA" id="ARBA00004496"/>
    </source>
</evidence>
<dbReference type="GO" id="GO:0008074">
    <property type="term" value="C:guanylate cyclase complex, soluble"/>
    <property type="evidence" value="ECO:0007669"/>
    <property type="project" value="TreeGrafter"/>
</dbReference>
<evidence type="ECO:0000256" key="2">
    <source>
        <dbReference type="ARBA" id="ARBA00012202"/>
    </source>
</evidence>
<dbReference type="Pfam" id="PF00211">
    <property type="entry name" value="Guanylate_cyc"/>
    <property type="match status" value="1"/>
</dbReference>
<name>A0AA88YEE6_PINIB</name>
<comment type="subcellular location">
    <subcellularLocation>
        <location evidence="1">Cytoplasm</location>
    </subcellularLocation>
</comment>
<gene>
    <name evidence="9" type="ORF">FSP39_022035</name>
</gene>
<dbReference type="EC" id="4.6.1.2" evidence="2"/>
<keyword evidence="4" id="KW-0547">Nucleotide-binding</keyword>
<evidence type="ECO:0000259" key="8">
    <source>
        <dbReference type="PROSITE" id="PS50125"/>
    </source>
</evidence>
<dbReference type="InterPro" id="IPR001054">
    <property type="entry name" value="A/G_cyclase"/>
</dbReference>
<dbReference type="GO" id="GO:0019934">
    <property type="term" value="P:cGMP-mediated signaling"/>
    <property type="evidence" value="ECO:0007669"/>
    <property type="project" value="TreeGrafter"/>
</dbReference>
<dbReference type="EMBL" id="VSWD01000005">
    <property type="protein sequence ID" value="KAK3103807.1"/>
    <property type="molecule type" value="Genomic_DNA"/>
</dbReference>
<keyword evidence="6" id="KW-0456">Lyase</keyword>
<dbReference type="SMART" id="SM00044">
    <property type="entry name" value="CYCc"/>
    <property type="match status" value="1"/>
</dbReference>
<organism evidence="9 10">
    <name type="scientific">Pinctada imbricata</name>
    <name type="common">Atlantic pearl-oyster</name>
    <name type="synonym">Pinctada martensii</name>
    <dbReference type="NCBI Taxonomy" id="66713"/>
    <lineage>
        <taxon>Eukaryota</taxon>
        <taxon>Metazoa</taxon>
        <taxon>Spiralia</taxon>
        <taxon>Lophotrochozoa</taxon>
        <taxon>Mollusca</taxon>
        <taxon>Bivalvia</taxon>
        <taxon>Autobranchia</taxon>
        <taxon>Pteriomorphia</taxon>
        <taxon>Pterioida</taxon>
        <taxon>Pterioidea</taxon>
        <taxon>Pteriidae</taxon>
        <taxon>Pinctada</taxon>
    </lineage>
</organism>
<dbReference type="GO" id="GO:0004383">
    <property type="term" value="F:guanylate cyclase activity"/>
    <property type="evidence" value="ECO:0007669"/>
    <property type="project" value="UniProtKB-EC"/>
</dbReference>
<keyword evidence="10" id="KW-1185">Reference proteome</keyword>
<dbReference type="InterPro" id="IPR029787">
    <property type="entry name" value="Nucleotide_cyclase"/>
</dbReference>
<keyword evidence="5" id="KW-0342">GTP-binding</keyword>
<dbReference type="GO" id="GO:0070482">
    <property type="term" value="P:response to oxygen levels"/>
    <property type="evidence" value="ECO:0007669"/>
    <property type="project" value="TreeGrafter"/>
</dbReference>
<evidence type="ECO:0000256" key="7">
    <source>
        <dbReference type="ARBA" id="ARBA00023293"/>
    </source>
</evidence>
<dbReference type="CDD" id="cd07302">
    <property type="entry name" value="CHD"/>
    <property type="match status" value="1"/>
</dbReference>
<proteinExistence type="predicted"/>
<keyword evidence="3" id="KW-0963">Cytoplasm</keyword>
<sequence length="553" mass="63043">MYGMLLESIQYFVQKDYGQTKWQQVLEHAGIKNMVFTTHAVYSDETMQNLATSCACVLKDKTKEGFFQYFGQCFVLFFSNYGYDKIMRVAGRNYRDFLHEIDNLHEMMRYSYSKMRSPSFLVVSEDSNGCILRYRSKRKGFQNYVIGQLTQCAYRFYQINVSISVLTEETLSKGCDITFRLDFDNSAHMQCKYSIANGLSYDMFGIISSDIFFKVFPFCIVFDKDLTILRTGHNMSSWLDTKDLIGSHIDARFTLKRPLLEFTWNNIMSHQGVTFELQYTSRTRHRASITVTVIQNGVKHAAEGIPSTTSSHRVGSLEDMRQVGLYLNDLNLFDNSRHMVIDGWHHASQLEDLVEQQKDHSHQISENMKKLDDWKNKSDALLYSMIPESIACRLKQGEDPINTCETFDQVTILFSYIVGFADICTMASPMDIVRCINSIFSTFDAVIDKYNVFKVETLGDAVYMVAGGVPDRKSDHAVSIAGLALELVETAVMLKDPVSGGHLQLRAGMHTGGVVAGIIGKRMPQYCLFGDTVNTASRMQSYSEVRLSIEFFF</sequence>
<dbReference type="InterPro" id="IPR011644">
    <property type="entry name" value="Heme_NO-bd"/>
</dbReference>
<reference evidence="9" key="1">
    <citation type="submission" date="2019-08" db="EMBL/GenBank/DDBJ databases">
        <title>The improved chromosome-level genome for the pearl oyster Pinctada fucata martensii using PacBio sequencing and Hi-C.</title>
        <authorList>
            <person name="Zheng Z."/>
        </authorList>
    </citation>
    <scope>NUCLEOTIDE SEQUENCE</scope>
    <source>
        <strain evidence="9">ZZ-2019</strain>
        <tissue evidence="9">Adductor muscle</tissue>
    </source>
</reference>
<dbReference type="Pfam" id="PF07700">
    <property type="entry name" value="HNOB"/>
    <property type="match status" value="1"/>
</dbReference>
<dbReference type="PANTHER" id="PTHR45655">
    <property type="entry name" value="GUANYLATE CYCLASE SOLUBLE SUBUNIT BETA-2"/>
    <property type="match status" value="1"/>
</dbReference>
<dbReference type="Gene3D" id="6.10.250.780">
    <property type="match status" value="1"/>
</dbReference>
<dbReference type="PROSITE" id="PS50125">
    <property type="entry name" value="GUANYLATE_CYCLASE_2"/>
    <property type="match status" value="1"/>
</dbReference>
<protein>
    <recommendedName>
        <fullName evidence="2">guanylate cyclase</fullName>
        <ecNumber evidence="2">4.6.1.2</ecNumber>
    </recommendedName>
</protein>
<keyword evidence="7" id="KW-0141">cGMP biosynthesis</keyword>
<dbReference type="InterPro" id="IPR038158">
    <property type="entry name" value="H-NOX_domain_sf"/>
</dbReference>
<dbReference type="SUPFAM" id="SSF55073">
    <property type="entry name" value="Nucleotide cyclase"/>
    <property type="match status" value="1"/>
</dbReference>
<evidence type="ECO:0000256" key="6">
    <source>
        <dbReference type="ARBA" id="ARBA00023239"/>
    </source>
</evidence>
<dbReference type="Gene3D" id="3.30.450.260">
    <property type="entry name" value="Haem NO binding associated domain"/>
    <property type="match status" value="1"/>
</dbReference>
<evidence type="ECO:0000256" key="4">
    <source>
        <dbReference type="ARBA" id="ARBA00022741"/>
    </source>
</evidence>
<dbReference type="InterPro" id="IPR024096">
    <property type="entry name" value="NO_sig/Golgi_transp_ligand-bd"/>
</dbReference>
<dbReference type="SUPFAM" id="SSF111126">
    <property type="entry name" value="Ligand-binding domain in the NO signalling and Golgi transport"/>
    <property type="match status" value="1"/>
</dbReference>
<feature type="domain" description="Guanylate cyclase" evidence="8">
    <location>
        <begin position="411"/>
        <end position="540"/>
    </location>
</feature>
<dbReference type="Gene3D" id="3.90.1520.10">
    <property type="entry name" value="H-NOX domain"/>
    <property type="match status" value="1"/>
</dbReference>
<evidence type="ECO:0000313" key="10">
    <source>
        <dbReference type="Proteomes" id="UP001186944"/>
    </source>
</evidence>
<dbReference type="Pfam" id="PF07701">
    <property type="entry name" value="HNOBA"/>
    <property type="match status" value="2"/>
</dbReference>
<evidence type="ECO:0000256" key="3">
    <source>
        <dbReference type="ARBA" id="ARBA00022490"/>
    </source>
</evidence>
<dbReference type="Proteomes" id="UP001186944">
    <property type="component" value="Unassembled WGS sequence"/>
</dbReference>
<dbReference type="AlphaFoldDB" id="A0AA88YEE6"/>
<evidence type="ECO:0000313" key="9">
    <source>
        <dbReference type="EMBL" id="KAK3103807.1"/>
    </source>
</evidence>
<dbReference type="Gene3D" id="3.30.70.1230">
    <property type="entry name" value="Nucleotide cyclase"/>
    <property type="match status" value="1"/>
</dbReference>
<dbReference type="InterPro" id="IPR042463">
    <property type="entry name" value="HNOB_dom_associated_sf"/>
</dbReference>
<dbReference type="GO" id="GO:0020037">
    <property type="term" value="F:heme binding"/>
    <property type="evidence" value="ECO:0007669"/>
    <property type="project" value="InterPro"/>
</dbReference>
<evidence type="ECO:0000256" key="5">
    <source>
        <dbReference type="ARBA" id="ARBA00023134"/>
    </source>
</evidence>
<dbReference type="GO" id="GO:0005525">
    <property type="term" value="F:GTP binding"/>
    <property type="evidence" value="ECO:0007669"/>
    <property type="project" value="UniProtKB-KW"/>
</dbReference>
<comment type="caution">
    <text evidence="9">The sequence shown here is derived from an EMBL/GenBank/DDBJ whole genome shotgun (WGS) entry which is preliminary data.</text>
</comment>